<dbReference type="PROSITE" id="PS51192">
    <property type="entry name" value="HELICASE_ATP_BIND_1"/>
    <property type="match status" value="1"/>
</dbReference>
<proteinExistence type="inferred from homology"/>
<reference evidence="9 10" key="1">
    <citation type="journal article" date="2019" name="Appl. Microbiol. Biotechnol.">
        <title>Uncovering carbohydrate metabolism through a genotype-phenotype association study of 56 lactic acid bacteria genomes.</title>
        <authorList>
            <person name="Buron-Moles G."/>
            <person name="Chailyan A."/>
            <person name="Dolejs I."/>
            <person name="Forster J."/>
            <person name="Miks M.H."/>
        </authorList>
    </citation>
    <scope>NUCLEOTIDE SEQUENCE [LARGE SCALE GENOMIC DNA]</scope>
    <source>
        <strain evidence="9 10">ATCC 49373</strain>
    </source>
</reference>
<dbReference type="GO" id="GO:0016787">
    <property type="term" value="F:hydrolase activity"/>
    <property type="evidence" value="ECO:0007669"/>
    <property type="project" value="UniProtKB-KW"/>
</dbReference>
<accession>A0A4R5NNZ5</accession>
<dbReference type="AlphaFoldDB" id="A0A4R5NNZ5"/>
<dbReference type="PROSITE" id="PS51194">
    <property type="entry name" value="HELICASE_CTER"/>
    <property type="match status" value="1"/>
</dbReference>
<protein>
    <recommendedName>
        <fullName evidence="11">Helicase</fullName>
    </recommendedName>
</protein>
<dbReference type="SUPFAM" id="SSF52540">
    <property type="entry name" value="P-loop containing nucleoside triphosphate hydrolases"/>
    <property type="match status" value="1"/>
</dbReference>
<keyword evidence="2" id="KW-0378">Hydrolase</keyword>
<dbReference type="PANTHER" id="PTHR47959:SF1">
    <property type="entry name" value="ATP-DEPENDENT RNA HELICASE DBPA"/>
    <property type="match status" value="1"/>
</dbReference>
<feature type="compositionally biased region" description="Polar residues" evidence="6">
    <location>
        <begin position="377"/>
        <end position="388"/>
    </location>
</feature>
<name>A0A4R5NNZ5_9LACO</name>
<evidence type="ECO:0000256" key="3">
    <source>
        <dbReference type="ARBA" id="ARBA00022806"/>
    </source>
</evidence>
<dbReference type="OrthoDB" id="9805696at2"/>
<evidence type="ECO:0000256" key="4">
    <source>
        <dbReference type="ARBA" id="ARBA00022840"/>
    </source>
</evidence>
<evidence type="ECO:0000313" key="9">
    <source>
        <dbReference type="EMBL" id="TDG78262.1"/>
    </source>
</evidence>
<comment type="similarity">
    <text evidence="5">Belongs to the DEAD box helicase family.</text>
</comment>
<dbReference type="Gene3D" id="3.40.50.300">
    <property type="entry name" value="P-loop containing nucleotide triphosphate hydrolases"/>
    <property type="match status" value="2"/>
</dbReference>
<feature type="domain" description="Helicase C-terminal" evidence="8">
    <location>
        <begin position="221"/>
        <end position="375"/>
    </location>
</feature>
<feature type="region of interest" description="Disordered" evidence="6">
    <location>
        <begin position="369"/>
        <end position="438"/>
    </location>
</feature>
<dbReference type="CDD" id="cd18787">
    <property type="entry name" value="SF2_C_DEAD"/>
    <property type="match status" value="1"/>
</dbReference>
<dbReference type="SMART" id="SM00490">
    <property type="entry name" value="HELICc"/>
    <property type="match status" value="1"/>
</dbReference>
<dbReference type="Pfam" id="PF00271">
    <property type="entry name" value="Helicase_C"/>
    <property type="match status" value="1"/>
</dbReference>
<evidence type="ECO:0008006" key="11">
    <source>
        <dbReference type="Google" id="ProtNLM"/>
    </source>
</evidence>
<feature type="domain" description="Helicase ATP-binding" evidence="7">
    <location>
        <begin position="25"/>
        <end position="194"/>
    </location>
</feature>
<dbReference type="GO" id="GO:0003676">
    <property type="term" value="F:nucleic acid binding"/>
    <property type="evidence" value="ECO:0007669"/>
    <property type="project" value="InterPro"/>
</dbReference>
<dbReference type="InterPro" id="IPR044742">
    <property type="entry name" value="DEAD/DEAH_RhlB"/>
</dbReference>
<dbReference type="RefSeq" id="WP_010619660.1">
    <property type="nucleotide sequence ID" value="NZ_PUFO01000044.1"/>
</dbReference>
<dbReference type="STRING" id="1122149.FD44_GL000090"/>
<dbReference type="InterPro" id="IPR014001">
    <property type="entry name" value="Helicase_ATP-bd"/>
</dbReference>
<dbReference type="CDD" id="cd00268">
    <property type="entry name" value="DEADc"/>
    <property type="match status" value="1"/>
</dbReference>
<gene>
    <name evidence="9" type="ORF">C5L31_001448</name>
</gene>
<feature type="compositionally biased region" description="Basic and acidic residues" evidence="6">
    <location>
        <begin position="389"/>
        <end position="402"/>
    </location>
</feature>
<dbReference type="Proteomes" id="UP000294854">
    <property type="component" value="Unassembled WGS sequence"/>
</dbReference>
<evidence type="ECO:0000256" key="1">
    <source>
        <dbReference type="ARBA" id="ARBA00022741"/>
    </source>
</evidence>
<dbReference type="InterPro" id="IPR011545">
    <property type="entry name" value="DEAD/DEAH_box_helicase_dom"/>
</dbReference>
<evidence type="ECO:0000256" key="5">
    <source>
        <dbReference type="ARBA" id="ARBA00038437"/>
    </source>
</evidence>
<dbReference type="SMART" id="SM00487">
    <property type="entry name" value="DEXDc"/>
    <property type="match status" value="1"/>
</dbReference>
<dbReference type="EMBL" id="PUFO01000044">
    <property type="protein sequence ID" value="TDG78262.1"/>
    <property type="molecule type" value="Genomic_DNA"/>
</dbReference>
<feature type="compositionally biased region" description="Basic residues" evidence="6">
    <location>
        <begin position="414"/>
        <end position="432"/>
    </location>
</feature>
<organism evidence="9 10">
    <name type="scientific">Secundilactobacillus malefermentans</name>
    <dbReference type="NCBI Taxonomy" id="176292"/>
    <lineage>
        <taxon>Bacteria</taxon>
        <taxon>Bacillati</taxon>
        <taxon>Bacillota</taxon>
        <taxon>Bacilli</taxon>
        <taxon>Lactobacillales</taxon>
        <taxon>Lactobacillaceae</taxon>
        <taxon>Secundilactobacillus</taxon>
    </lineage>
</organism>
<dbReference type="GO" id="GO:0003724">
    <property type="term" value="F:RNA helicase activity"/>
    <property type="evidence" value="ECO:0007669"/>
    <property type="project" value="TreeGrafter"/>
</dbReference>
<keyword evidence="10" id="KW-1185">Reference proteome</keyword>
<evidence type="ECO:0000259" key="8">
    <source>
        <dbReference type="PROSITE" id="PS51194"/>
    </source>
</evidence>
<evidence type="ECO:0000313" key="10">
    <source>
        <dbReference type="Proteomes" id="UP000294854"/>
    </source>
</evidence>
<dbReference type="PANTHER" id="PTHR47959">
    <property type="entry name" value="ATP-DEPENDENT RNA HELICASE RHLE-RELATED"/>
    <property type="match status" value="1"/>
</dbReference>
<keyword evidence="3" id="KW-0347">Helicase</keyword>
<dbReference type="InterPro" id="IPR050079">
    <property type="entry name" value="DEAD_box_RNA_helicase"/>
</dbReference>
<dbReference type="InterPro" id="IPR027417">
    <property type="entry name" value="P-loop_NTPase"/>
</dbReference>
<keyword evidence="4" id="KW-0067">ATP-binding</keyword>
<evidence type="ECO:0000259" key="7">
    <source>
        <dbReference type="PROSITE" id="PS51192"/>
    </source>
</evidence>
<comment type="caution">
    <text evidence="9">The sequence shown here is derived from an EMBL/GenBank/DDBJ whole genome shotgun (WGS) entry which is preliminary data.</text>
</comment>
<dbReference type="InterPro" id="IPR001650">
    <property type="entry name" value="Helicase_C-like"/>
</dbReference>
<evidence type="ECO:0000256" key="6">
    <source>
        <dbReference type="SAM" id="MobiDB-lite"/>
    </source>
</evidence>
<sequence length="438" mass="49548">MLEQFKEQFEKRGYEKPTAIQEAVFEPMSQHKSVLGLAPTGSGKTVAFILPILGEVVPGDGSQILILSPSQELAMQTTSVIRDWAKSYDVKVLALTGGANVKRQMEQLRKRPEIIIGTPGRVLNLVEDRKLKLHLMQTIIIDEADDLLAGETLETVRNTVEQAPADVQLGFFSATETPILHELPKWFGQEVETFDVRLIDDTQGQVAHDLLQISPKKRVESLKKLSTMENFRALVFFNQMSTLKYVVSRFRHEHVAFAELTSDARQVQREKALKDFRLGRVKLLLTTDVAARGLDIPKLPAVVNFDLPSTPNTYVHRAGRTGRMGEPGLVVSMGDDHDLRDFRHQMAKSDYEYKRVYFFKKALVERIPDQPKARVEASTTNSTSTPTGRETHKGAERAKREPYSSAKVVETPIKKKGHKKHQKNKGMRKKRREQSDKV</sequence>
<evidence type="ECO:0000256" key="2">
    <source>
        <dbReference type="ARBA" id="ARBA00022801"/>
    </source>
</evidence>
<dbReference type="GO" id="GO:0005524">
    <property type="term" value="F:ATP binding"/>
    <property type="evidence" value="ECO:0007669"/>
    <property type="project" value="UniProtKB-KW"/>
</dbReference>
<dbReference type="GO" id="GO:0005829">
    <property type="term" value="C:cytosol"/>
    <property type="evidence" value="ECO:0007669"/>
    <property type="project" value="TreeGrafter"/>
</dbReference>
<dbReference type="Pfam" id="PF00270">
    <property type="entry name" value="DEAD"/>
    <property type="match status" value="1"/>
</dbReference>
<keyword evidence="1" id="KW-0547">Nucleotide-binding</keyword>